<proteinExistence type="predicted"/>
<dbReference type="Proteomes" id="UP001054945">
    <property type="component" value="Unassembled WGS sequence"/>
</dbReference>
<dbReference type="EMBL" id="BPLR01015736">
    <property type="protein sequence ID" value="GIY78280.1"/>
    <property type="molecule type" value="Genomic_DNA"/>
</dbReference>
<evidence type="ECO:0000313" key="1">
    <source>
        <dbReference type="EMBL" id="GIY78280.1"/>
    </source>
</evidence>
<gene>
    <name evidence="1" type="ORF">CEXT_626361</name>
</gene>
<name>A0AAV4W614_CAEEX</name>
<evidence type="ECO:0000313" key="2">
    <source>
        <dbReference type="Proteomes" id="UP001054945"/>
    </source>
</evidence>
<organism evidence="1 2">
    <name type="scientific">Caerostris extrusa</name>
    <name type="common">Bark spider</name>
    <name type="synonym">Caerostris bankana</name>
    <dbReference type="NCBI Taxonomy" id="172846"/>
    <lineage>
        <taxon>Eukaryota</taxon>
        <taxon>Metazoa</taxon>
        <taxon>Ecdysozoa</taxon>
        <taxon>Arthropoda</taxon>
        <taxon>Chelicerata</taxon>
        <taxon>Arachnida</taxon>
        <taxon>Araneae</taxon>
        <taxon>Araneomorphae</taxon>
        <taxon>Entelegynae</taxon>
        <taxon>Araneoidea</taxon>
        <taxon>Araneidae</taxon>
        <taxon>Caerostris</taxon>
    </lineage>
</organism>
<keyword evidence="2" id="KW-1185">Reference proteome</keyword>
<dbReference type="AlphaFoldDB" id="A0AAV4W614"/>
<accession>A0AAV4W614</accession>
<reference evidence="1 2" key="1">
    <citation type="submission" date="2021-06" db="EMBL/GenBank/DDBJ databases">
        <title>Caerostris extrusa draft genome.</title>
        <authorList>
            <person name="Kono N."/>
            <person name="Arakawa K."/>
        </authorList>
    </citation>
    <scope>NUCLEOTIDE SEQUENCE [LARGE SCALE GENOMIC DNA]</scope>
</reference>
<comment type="caution">
    <text evidence="1">The sequence shown here is derived from an EMBL/GenBank/DDBJ whole genome shotgun (WGS) entry which is preliminary data.</text>
</comment>
<sequence>MTDSEMQPPIFTVTNSIGKSHRIPLRWQLIVSYHGKRNCSRILIRKLLCWGTFVRVTLSGSRPLCRCPFCVNSLHFVASEWNWGRNTRRLLKTATRFHWSESVHLHPL</sequence>
<protein>
    <submittedName>
        <fullName evidence="1">Uncharacterized protein</fullName>
    </submittedName>
</protein>